<keyword evidence="2" id="KW-1185">Reference proteome</keyword>
<dbReference type="PANTHER" id="PTHR46599">
    <property type="entry name" value="PIGGYBAC TRANSPOSABLE ELEMENT-DERIVED PROTEIN 4"/>
    <property type="match status" value="1"/>
</dbReference>
<name>A0A9N9P2I7_9GLOM</name>
<evidence type="ECO:0000313" key="2">
    <source>
        <dbReference type="Proteomes" id="UP000789759"/>
    </source>
</evidence>
<dbReference type="Proteomes" id="UP000789759">
    <property type="component" value="Unassembled WGS sequence"/>
</dbReference>
<sequence length="307" mass="35346">MCPKEKTQASPKLPPPSANFKPLVHSSPLCSMSVRLPTHINVGVFRLIDFFFLFFTIPIFEMIVTNTNAYALEKGASTTGRRWKNYWNEDLRLFVHNISKQMTLKHFELIKRFLHISPSAPASTLKNYFDKLEPLLSNVRDASTQYCILGSNVSHLWQIGVGACRTICKTASGFPKKLKVDKDIKFDWNVHSDVEIDSALEIFWQDNGPVTMLLTIHGLVDEEWEVVDDYNHHMNDTAIINAYLITRISGSTQGHKQFRNEVVWDLINFANDDDKLSNYHLTSENYLAVWKDCREACWWCAWLASIE</sequence>
<gene>
    <name evidence="1" type="ORF">CPELLU_LOCUS16585</name>
</gene>
<dbReference type="PANTHER" id="PTHR46599:SF3">
    <property type="entry name" value="PIGGYBAC TRANSPOSABLE ELEMENT-DERIVED PROTEIN 4"/>
    <property type="match status" value="1"/>
</dbReference>
<protein>
    <submittedName>
        <fullName evidence="1">6310_t:CDS:1</fullName>
    </submittedName>
</protein>
<dbReference type="AlphaFoldDB" id="A0A9N9P2I7"/>
<dbReference type="OrthoDB" id="118105at2759"/>
<accession>A0A9N9P2I7</accession>
<proteinExistence type="predicted"/>
<evidence type="ECO:0000313" key="1">
    <source>
        <dbReference type="EMBL" id="CAG8784457.1"/>
    </source>
</evidence>
<feature type="non-terminal residue" evidence="1">
    <location>
        <position position="307"/>
    </location>
</feature>
<reference evidence="1" key="1">
    <citation type="submission" date="2021-06" db="EMBL/GenBank/DDBJ databases">
        <authorList>
            <person name="Kallberg Y."/>
            <person name="Tangrot J."/>
            <person name="Rosling A."/>
        </authorList>
    </citation>
    <scope>NUCLEOTIDE SEQUENCE</scope>
    <source>
        <strain evidence="1">FL966</strain>
    </source>
</reference>
<organism evidence="1 2">
    <name type="scientific">Cetraspora pellucida</name>
    <dbReference type="NCBI Taxonomy" id="1433469"/>
    <lineage>
        <taxon>Eukaryota</taxon>
        <taxon>Fungi</taxon>
        <taxon>Fungi incertae sedis</taxon>
        <taxon>Mucoromycota</taxon>
        <taxon>Glomeromycotina</taxon>
        <taxon>Glomeromycetes</taxon>
        <taxon>Diversisporales</taxon>
        <taxon>Gigasporaceae</taxon>
        <taxon>Cetraspora</taxon>
    </lineage>
</organism>
<dbReference type="EMBL" id="CAJVQA010024973">
    <property type="protein sequence ID" value="CAG8784457.1"/>
    <property type="molecule type" value="Genomic_DNA"/>
</dbReference>
<comment type="caution">
    <text evidence="1">The sequence shown here is derived from an EMBL/GenBank/DDBJ whole genome shotgun (WGS) entry which is preliminary data.</text>
</comment>